<evidence type="ECO:0000313" key="6">
    <source>
        <dbReference type="Proteomes" id="UP001202328"/>
    </source>
</evidence>
<feature type="domain" description="SKP1 component dimerisation" evidence="4">
    <location>
        <begin position="105"/>
        <end position="142"/>
    </location>
</feature>
<dbReference type="InterPro" id="IPR016072">
    <property type="entry name" value="Skp1_comp_dimer"/>
</dbReference>
<keyword evidence="3" id="KW-0833">Ubl conjugation pathway</keyword>
<dbReference type="AlphaFoldDB" id="A0AAD4XWQ2"/>
<dbReference type="Pfam" id="PF01466">
    <property type="entry name" value="Skp1"/>
    <property type="match status" value="1"/>
</dbReference>
<dbReference type="InterPro" id="IPR001232">
    <property type="entry name" value="SKP1-like"/>
</dbReference>
<dbReference type="GO" id="GO:0009867">
    <property type="term" value="P:jasmonic acid mediated signaling pathway"/>
    <property type="evidence" value="ECO:0007669"/>
    <property type="project" value="UniProtKB-ARBA"/>
</dbReference>
<evidence type="ECO:0000256" key="1">
    <source>
        <dbReference type="ARBA" id="ARBA00004906"/>
    </source>
</evidence>
<protein>
    <recommendedName>
        <fullName evidence="4">SKP1 component dimerisation domain-containing protein</fullName>
    </recommendedName>
</protein>
<organism evidence="5 6">
    <name type="scientific">Papaver atlanticum</name>
    <dbReference type="NCBI Taxonomy" id="357466"/>
    <lineage>
        <taxon>Eukaryota</taxon>
        <taxon>Viridiplantae</taxon>
        <taxon>Streptophyta</taxon>
        <taxon>Embryophyta</taxon>
        <taxon>Tracheophyta</taxon>
        <taxon>Spermatophyta</taxon>
        <taxon>Magnoliopsida</taxon>
        <taxon>Ranunculales</taxon>
        <taxon>Papaveraceae</taxon>
        <taxon>Papaveroideae</taxon>
        <taxon>Papaver</taxon>
    </lineage>
</organism>
<dbReference type="InterPro" id="IPR036296">
    <property type="entry name" value="SKP1-like_dim_sf"/>
</dbReference>
<gene>
    <name evidence="5" type="ORF">MKW98_019761</name>
</gene>
<comment type="caution">
    <text evidence="5">The sequence shown here is derived from an EMBL/GenBank/DDBJ whole genome shotgun (WGS) entry which is preliminary data.</text>
</comment>
<comment type="similarity">
    <text evidence="2">Belongs to the SKP1 family.</text>
</comment>
<dbReference type="GO" id="GO:0006511">
    <property type="term" value="P:ubiquitin-dependent protein catabolic process"/>
    <property type="evidence" value="ECO:0007669"/>
    <property type="project" value="InterPro"/>
</dbReference>
<reference evidence="5" key="1">
    <citation type="submission" date="2022-04" db="EMBL/GenBank/DDBJ databases">
        <title>A functionally conserved STORR gene fusion in Papaver species that diverged 16.8 million years ago.</title>
        <authorList>
            <person name="Catania T."/>
        </authorList>
    </citation>
    <scope>NUCLEOTIDE SEQUENCE</scope>
    <source>
        <strain evidence="5">S-188037</strain>
    </source>
</reference>
<dbReference type="Gene3D" id="3.30.710.10">
    <property type="entry name" value="Potassium Channel Kv1.1, Chain A"/>
    <property type="match status" value="1"/>
</dbReference>
<dbReference type="PANTHER" id="PTHR11165">
    <property type="entry name" value="SKP1"/>
    <property type="match status" value="1"/>
</dbReference>
<dbReference type="InterPro" id="IPR016897">
    <property type="entry name" value="SKP1"/>
</dbReference>
<dbReference type="InterPro" id="IPR011333">
    <property type="entry name" value="SKP1/BTB/POZ_sf"/>
</dbReference>
<name>A0AAD4XWQ2_9MAGN</name>
<dbReference type="Proteomes" id="UP001202328">
    <property type="component" value="Unassembled WGS sequence"/>
</dbReference>
<sequence length="295" mass="34123">MKSYIWLQTCDGSIQQVEAEVAMGIPFICKEVFQNSLGSTKKCAISLPERVNNMDTLSLILDYCRFHQVPGRSDKEHKSFDEKFIRIDTDKLCDLASAAYSLELKSLIDITCGALARVIEDKTPEEVREIFQVPDDLTEEEKLEPVRINVDDPRIRLLNQLYARKRKELTEREKQKTADVDEERVDAECSVDDLLLFINEDSKAVKAPNHKKRNRRKKNQPKHFCINNEKDKKELLCDDDIDDELDPAMKEELDKEVEEFARRLNLDWTERKQEILSLGEEGKLTPVQTSDSGMT</sequence>
<dbReference type="SUPFAM" id="SSF81382">
    <property type="entry name" value="Skp1 dimerisation domain-like"/>
    <property type="match status" value="1"/>
</dbReference>
<evidence type="ECO:0000313" key="5">
    <source>
        <dbReference type="EMBL" id="KAI3954630.1"/>
    </source>
</evidence>
<proteinExistence type="inferred from homology"/>
<dbReference type="SMART" id="SM00512">
    <property type="entry name" value="Skp1"/>
    <property type="match status" value="1"/>
</dbReference>
<dbReference type="EMBL" id="JAJJMB010001902">
    <property type="protein sequence ID" value="KAI3954630.1"/>
    <property type="molecule type" value="Genomic_DNA"/>
</dbReference>
<evidence type="ECO:0000256" key="2">
    <source>
        <dbReference type="ARBA" id="ARBA00009993"/>
    </source>
</evidence>
<evidence type="ECO:0000259" key="4">
    <source>
        <dbReference type="Pfam" id="PF01466"/>
    </source>
</evidence>
<accession>A0AAD4XWQ2</accession>
<keyword evidence="6" id="KW-1185">Reference proteome</keyword>
<evidence type="ECO:0000256" key="3">
    <source>
        <dbReference type="ARBA" id="ARBA00022786"/>
    </source>
</evidence>
<comment type="pathway">
    <text evidence="1">Protein modification; protein ubiquitination.</text>
</comment>